<dbReference type="InterPro" id="IPR024222">
    <property type="entry name" value="Ten1_fungal"/>
</dbReference>
<reference evidence="1" key="1">
    <citation type="journal article" date="2020" name="Stud. Mycol.">
        <title>101 Dothideomycetes genomes: a test case for predicting lifestyles and emergence of pathogens.</title>
        <authorList>
            <person name="Haridas S."/>
            <person name="Albert R."/>
            <person name="Binder M."/>
            <person name="Bloem J."/>
            <person name="Labutti K."/>
            <person name="Salamov A."/>
            <person name="Andreopoulos B."/>
            <person name="Baker S."/>
            <person name="Barry K."/>
            <person name="Bills G."/>
            <person name="Bluhm B."/>
            <person name="Cannon C."/>
            <person name="Castanera R."/>
            <person name="Culley D."/>
            <person name="Daum C."/>
            <person name="Ezra D."/>
            <person name="Gonzalez J."/>
            <person name="Henrissat B."/>
            <person name="Kuo A."/>
            <person name="Liang C."/>
            <person name="Lipzen A."/>
            <person name="Lutzoni F."/>
            <person name="Magnuson J."/>
            <person name="Mondo S."/>
            <person name="Nolan M."/>
            <person name="Ohm R."/>
            <person name="Pangilinan J."/>
            <person name="Park H.-J."/>
            <person name="Ramirez L."/>
            <person name="Alfaro M."/>
            <person name="Sun H."/>
            <person name="Tritt A."/>
            <person name="Yoshinaga Y."/>
            <person name="Zwiers L.-H."/>
            <person name="Turgeon B."/>
            <person name="Goodwin S."/>
            <person name="Spatafora J."/>
            <person name="Crous P."/>
            <person name="Grigoriev I."/>
        </authorList>
    </citation>
    <scope>NUCLEOTIDE SEQUENCE</scope>
    <source>
        <strain evidence="1">CBS 121410</strain>
    </source>
</reference>
<dbReference type="InterPro" id="IPR012340">
    <property type="entry name" value="NA-bd_OB-fold"/>
</dbReference>
<dbReference type="GO" id="GO:0016233">
    <property type="term" value="P:telomere capping"/>
    <property type="evidence" value="ECO:0007669"/>
    <property type="project" value="InterPro"/>
</dbReference>
<accession>A0A9P4HYU0</accession>
<dbReference type="OrthoDB" id="5275361at2759"/>
<gene>
    <name evidence="1" type="ORF">K490DRAFT_41205</name>
</gene>
<sequence>MNGPLASHLVLLSDLTEWKPGDKVRFLGCVETYDTRTGTLIMKHFFPKSAPLIFAYVDINLVLETIKSSDMQVGAWVNVIGCITSSTDIIAENGKKVEAKSNHEKVHVQSTILWPAGELQLDVYEKAMEKRKRIEALMSPK</sequence>
<dbReference type="GO" id="GO:1990879">
    <property type="term" value="C:CST complex"/>
    <property type="evidence" value="ECO:0007669"/>
    <property type="project" value="InterPro"/>
</dbReference>
<name>A0A9P4HYU0_9PEZI</name>
<dbReference type="EMBL" id="ML978719">
    <property type="protein sequence ID" value="KAF2087725.1"/>
    <property type="molecule type" value="Genomic_DNA"/>
</dbReference>
<dbReference type="Proteomes" id="UP000799776">
    <property type="component" value="Unassembled WGS sequence"/>
</dbReference>
<dbReference type="AlphaFoldDB" id="A0A9P4HYU0"/>
<dbReference type="GO" id="GO:0043047">
    <property type="term" value="F:single-stranded telomeric DNA binding"/>
    <property type="evidence" value="ECO:0007669"/>
    <property type="project" value="InterPro"/>
</dbReference>
<keyword evidence="2" id="KW-1185">Reference proteome</keyword>
<proteinExistence type="predicted"/>
<comment type="caution">
    <text evidence="1">The sequence shown here is derived from an EMBL/GenBank/DDBJ whole genome shotgun (WGS) entry which is preliminary data.</text>
</comment>
<evidence type="ECO:0000313" key="2">
    <source>
        <dbReference type="Proteomes" id="UP000799776"/>
    </source>
</evidence>
<dbReference type="Gene3D" id="2.40.50.140">
    <property type="entry name" value="Nucleic acid-binding proteins"/>
    <property type="match status" value="1"/>
</dbReference>
<evidence type="ECO:0000313" key="1">
    <source>
        <dbReference type="EMBL" id="KAF2087725.1"/>
    </source>
</evidence>
<dbReference type="Pfam" id="PF12658">
    <property type="entry name" value="Ten1"/>
    <property type="match status" value="1"/>
</dbReference>
<protein>
    <submittedName>
        <fullName evidence="1">Uncharacterized protein</fullName>
    </submittedName>
</protein>
<organism evidence="1 2">
    <name type="scientific">Saccharata proteae CBS 121410</name>
    <dbReference type="NCBI Taxonomy" id="1314787"/>
    <lineage>
        <taxon>Eukaryota</taxon>
        <taxon>Fungi</taxon>
        <taxon>Dikarya</taxon>
        <taxon>Ascomycota</taxon>
        <taxon>Pezizomycotina</taxon>
        <taxon>Dothideomycetes</taxon>
        <taxon>Dothideomycetes incertae sedis</taxon>
        <taxon>Botryosphaeriales</taxon>
        <taxon>Saccharataceae</taxon>
        <taxon>Saccharata</taxon>
    </lineage>
</organism>